<evidence type="ECO:0000313" key="12">
    <source>
        <dbReference type="Proteomes" id="UP000297762"/>
    </source>
</evidence>
<dbReference type="Gene3D" id="3.30.1380.10">
    <property type="match status" value="1"/>
</dbReference>
<accession>A0A4R9KCB2</accession>
<dbReference type="CDD" id="cd14840">
    <property type="entry name" value="D-Ala-D-Ala_dipeptidase_Aad"/>
    <property type="match status" value="1"/>
</dbReference>
<evidence type="ECO:0000256" key="1">
    <source>
        <dbReference type="ARBA" id="ARBA00001362"/>
    </source>
</evidence>
<gene>
    <name evidence="11" type="ORF">EHQ64_07210</name>
</gene>
<keyword evidence="12" id="KW-1185">Reference proteome</keyword>
<name>A0A4R9KCB2_9LEPT</name>
<dbReference type="OrthoDB" id="9801430at2"/>
<evidence type="ECO:0000256" key="4">
    <source>
        <dbReference type="ARBA" id="ARBA00022801"/>
    </source>
</evidence>
<keyword evidence="5 9" id="KW-0862">Zinc</keyword>
<evidence type="ECO:0000256" key="3">
    <source>
        <dbReference type="ARBA" id="ARBA00022723"/>
    </source>
</evidence>
<dbReference type="GO" id="GO:0071555">
    <property type="term" value="P:cell wall organization"/>
    <property type="evidence" value="ECO:0007669"/>
    <property type="project" value="UniProtKB-KW"/>
</dbReference>
<feature type="site" description="Transition state stabilizer" evidence="9">
    <location>
        <position position="101"/>
    </location>
</feature>
<keyword evidence="2 9" id="KW-0645">Protease</keyword>
<comment type="function">
    <text evidence="9 10">Catalyzes hydrolysis of the D-alanyl-D-alanine dipeptide.</text>
</comment>
<comment type="cofactor">
    <cofactor evidence="9">
        <name>Zn(2+)</name>
        <dbReference type="ChEBI" id="CHEBI:29105"/>
    </cofactor>
    <text evidence="9">Binds 1 zinc ion per subunit.</text>
</comment>
<evidence type="ECO:0000256" key="10">
    <source>
        <dbReference type="PIRNR" id="PIRNR026671"/>
    </source>
</evidence>
<dbReference type="GO" id="GO:0006508">
    <property type="term" value="P:proteolysis"/>
    <property type="evidence" value="ECO:0007669"/>
    <property type="project" value="UniProtKB-KW"/>
</dbReference>
<feature type="binding site" evidence="9">
    <location>
        <position position="196"/>
    </location>
    <ligand>
        <name>Zn(2+)</name>
        <dbReference type="ChEBI" id="CHEBI:29105"/>
        <note>catalytic</note>
    </ligand>
</feature>
<dbReference type="PANTHER" id="PTHR43126:SF1">
    <property type="entry name" value="D-ALANYL-D-ALANINE DIPEPTIDASE"/>
    <property type="match status" value="1"/>
</dbReference>
<dbReference type="GO" id="GO:0008237">
    <property type="term" value="F:metallopeptidase activity"/>
    <property type="evidence" value="ECO:0007669"/>
    <property type="project" value="UniProtKB-KW"/>
</dbReference>
<keyword evidence="3 9" id="KW-0479">Metal-binding</keyword>
<dbReference type="EC" id="3.4.13.22" evidence="9 10"/>
<dbReference type="AlphaFoldDB" id="A0A4R9KCB2"/>
<dbReference type="EMBL" id="RQGF01000012">
    <property type="protein sequence ID" value="TGL63726.1"/>
    <property type="molecule type" value="Genomic_DNA"/>
</dbReference>
<keyword evidence="6 9" id="KW-0224">Dipeptidase</keyword>
<dbReference type="InterPro" id="IPR009045">
    <property type="entry name" value="Zn_M74/Hedgehog-like"/>
</dbReference>
<evidence type="ECO:0000256" key="7">
    <source>
        <dbReference type="ARBA" id="ARBA00023049"/>
    </source>
</evidence>
<evidence type="ECO:0000256" key="2">
    <source>
        <dbReference type="ARBA" id="ARBA00022670"/>
    </source>
</evidence>
<dbReference type="Proteomes" id="UP000297762">
    <property type="component" value="Unassembled WGS sequence"/>
</dbReference>
<organism evidence="11 12">
    <name type="scientific">Leptospira sarikeiensis</name>
    <dbReference type="NCBI Taxonomy" id="2484943"/>
    <lineage>
        <taxon>Bacteria</taxon>
        <taxon>Pseudomonadati</taxon>
        <taxon>Spirochaetota</taxon>
        <taxon>Spirochaetia</taxon>
        <taxon>Leptospirales</taxon>
        <taxon>Leptospiraceae</taxon>
        <taxon>Leptospira</taxon>
    </lineage>
</organism>
<evidence type="ECO:0000256" key="8">
    <source>
        <dbReference type="ARBA" id="ARBA00023316"/>
    </source>
</evidence>
<keyword evidence="4 9" id="KW-0378">Hydrolase</keyword>
<dbReference type="SUPFAM" id="SSF55166">
    <property type="entry name" value="Hedgehog/DD-peptidase"/>
    <property type="match status" value="1"/>
</dbReference>
<dbReference type="Pfam" id="PF01427">
    <property type="entry name" value="Peptidase_M15"/>
    <property type="match status" value="1"/>
</dbReference>
<evidence type="ECO:0000256" key="6">
    <source>
        <dbReference type="ARBA" id="ARBA00022997"/>
    </source>
</evidence>
<comment type="caution">
    <text evidence="11">The sequence shown here is derived from an EMBL/GenBank/DDBJ whole genome shotgun (WGS) entry which is preliminary data.</text>
</comment>
<comment type="similarity">
    <text evidence="9 10">Belongs to the peptidase M15D family.</text>
</comment>
<dbReference type="PIRSF" id="PIRSF026671">
    <property type="entry name" value="AA_dipeptidase"/>
    <property type="match status" value="1"/>
</dbReference>
<feature type="binding site" evidence="9">
    <location>
        <position position="129"/>
    </location>
    <ligand>
        <name>Zn(2+)</name>
        <dbReference type="ChEBI" id="CHEBI:29105"/>
        <note>catalytic</note>
    </ligand>
</feature>
<reference evidence="11" key="1">
    <citation type="journal article" date="2019" name="PLoS Negl. Trop. Dis.">
        <title>Revisiting the worldwide diversity of Leptospira species in the environment.</title>
        <authorList>
            <person name="Vincent A.T."/>
            <person name="Schiettekatte O."/>
            <person name="Bourhy P."/>
            <person name="Veyrier F.J."/>
            <person name="Picardeau M."/>
        </authorList>
    </citation>
    <scope>NUCLEOTIDE SEQUENCE [LARGE SCALE GENOMIC DNA]</scope>
    <source>
        <strain evidence="11">201702455</strain>
    </source>
</reference>
<dbReference type="PANTHER" id="PTHR43126">
    <property type="entry name" value="D-ALANYL-D-ALANINE DIPEPTIDASE"/>
    <property type="match status" value="1"/>
</dbReference>
<feature type="active site" description="Proton donor/acceptor" evidence="9">
    <location>
        <position position="193"/>
    </location>
</feature>
<sequence length="217" mass="24860">MRFLIFGLAALILIQCEKPVISEQKEILPIIRTENGLVNVKDIDPSLEIDLRYSTSDNFTGSIIYPFRICLLRKETAEKLKEANSEFKTLGYRIKIWDGYRPPYAQRILWDKVPNPRYVGDPNKGGSIHNRGGAVDLTLIDSKGNELEMPSAYDEFSYKASPIRKDLDVRVSSNLEVLVGVLTKHGFKQISSEWWHYNDGNAKVYPLVEVDPKLWEK</sequence>
<dbReference type="GO" id="GO:0160237">
    <property type="term" value="F:D-Ala-D-Ala dipeptidase activity"/>
    <property type="evidence" value="ECO:0007669"/>
    <property type="project" value="UniProtKB-EC"/>
</dbReference>
<comment type="catalytic activity">
    <reaction evidence="1 9 10">
        <text>D-alanyl-D-alanine + H2O = 2 D-alanine</text>
        <dbReference type="Rhea" id="RHEA:20661"/>
        <dbReference type="ChEBI" id="CHEBI:15377"/>
        <dbReference type="ChEBI" id="CHEBI:57416"/>
        <dbReference type="ChEBI" id="CHEBI:57822"/>
        <dbReference type="EC" id="3.4.13.22"/>
    </reaction>
</comment>
<proteinExistence type="inferred from homology"/>
<keyword evidence="8 10" id="KW-0961">Cell wall biogenesis/degradation</keyword>
<evidence type="ECO:0000256" key="9">
    <source>
        <dbReference type="HAMAP-Rule" id="MF_01924"/>
    </source>
</evidence>
<evidence type="ECO:0000256" key="5">
    <source>
        <dbReference type="ARBA" id="ARBA00022833"/>
    </source>
</evidence>
<dbReference type="HAMAP" id="MF_01924">
    <property type="entry name" value="A_A_dipeptidase"/>
    <property type="match status" value="1"/>
</dbReference>
<feature type="binding site" evidence="9">
    <location>
        <position position="136"/>
    </location>
    <ligand>
        <name>Zn(2+)</name>
        <dbReference type="ChEBI" id="CHEBI:29105"/>
        <note>catalytic</note>
    </ligand>
</feature>
<dbReference type="InterPro" id="IPR000755">
    <property type="entry name" value="A_A_dipeptidase"/>
</dbReference>
<evidence type="ECO:0000313" key="11">
    <source>
        <dbReference type="EMBL" id="TGL63726.1"/>
    </source>
</evidence>
<dbReference type="GO" id="GO:0008270">
    <property type="term" value="F:zinc ion binding"/>
    <property type="evidence" value="ECO:0007669"/>
    <property type="project" value="UniProtKB-UniRule"/>
</dbReference>
<dbReference type="RefSeq" id="WP_135648790.1">
    <property type="nucleotide sequence ID" value="NZ_RQGF01000012.1"/>
</dbReference>
<protein>
    <recommendedName>
        <fullName evidence="9 10">D-alanyl-D-alanine dipeptidase</fullName>
        <shortName evidence="9 10">D-Ala-D-Ala dipeptidase</shortName>
        <ecNumber evidence="9 10">3.4.13.22</ecNumber>
    </recommendedName>
</protein>
<keyword evidence="7 9" id="KW-0482">Metalloprotease</keyword>